<dbReference type="FunFam" id="3.20.20.190:FF:000009">
    <property type="entry name" value="Glycerophosphodiester phosphodiesterase, periplasmic"/>
    <property type="match status" value="1"/>
</dbReference>
<dbReference type="GO" id="GO:0006629">
    <property type="term" value="P:lipid metabolic process"/>
    <property type="evidence" value="ECO:0007669"/>
    <property type="project" value="InterPro"/>
</dbReference>
<comment type="catalytic activity">
    <reaction evidence="6">
        <text>a sn-glycero-3-phosphodiester + H2O = an alcohol + sn-glycerol 3-phosphate + H(+)</text>
        <dbReference type="Rhea" id="RHEA:12969"/>
        <dbReference type="ChEBI" id="CHEBI:15377"/>
        <dbReference type="ChEBI" id="CHEBI:15378"/>
        <dbReference type="ChEBI" id="CHEBI:30879"/>
        <dbReference type="ChEBI" id="CHEBI:57597"/>
        <dbReference type="ChEBI" id="CHEBI:83408"/>
        <dbReference type="EC" id="3.1.4.46"/>
    </reaction>
</comment>
<dbReference type="PROSITE" id="PS51704">
    <property type="entry name" value="GP_PDE"/>
    <property type="match status" value="1"/>
</dbReference>
<organism evidence="9">
    <name type="scientific">OCS116 cluster bacterium</name>
    <dbReference type="NCBI Taxonomy" id="2030921"/>
    <lineage>
        <taxon>Bacteria</taxon>
        <taxon>Pseudomonadati</taxon>
        <taxon>Pseudomonadota</taxon>
        <taxon>Alphaproteobacteria</taxon>
        <taxon>OCS116 cluster</taxon>
    </lineage>
</organism>
<evidence type="ECO:0000259" key="8">
    <source>
        <dbReference type="PROSITE" id="PS51704"/>
    </source>
</evidence>
<evidence type="ECO:0000256" key="2">
    <source>
        <dbReference type="ARBA" id="ARBA00012247"/>
    </source>
</evidence>
<protein>
    <recommendedName>
        <fullName evidence="2">glycerophosphodiester phosphodiesterase</fullName>
        <ecNumber evidence="2">3.1.4.46</ecNumber>
    </recommendedName>
</protein>
<accession>A0A2A4Z1W7</accession>
<evidence type="ECO:0000256" key="4">
    <source>
        <dbReference type="ARBA" id="ARBA00022798"/>
    </source>
</evidence>
<dbReference type="Pfam" id="PF03009">
    <property type="entry name" value="GDPD"/>
    <property type="match status" value="1"/>
</dbReference>
<comment type="similarity">
    <text evidence="1">Belongs to the glycerophosphoryl diester phosphodiesterase family.</text>
</comment>
<dbReference type="GO" id="GO:0042597">
    <property type="term" value="C:periplasmic space"/>
    <property type="evidence" value="ECO:0007669"/>
    <property type="project" value="TreeGrafter"/>
</dbReference>
<keyword evidence="5" id="KW-0378">Hydrolase</keyword>
<name>A0A2A4Z1W7_9PROT</name>
<evidence type="ECO:0000313" key="9">
    <source>
        <dbReference type="EMBL" id="PCJ00740.1"/>
    </source>
</evidence>
<dbReference type="NCBIfam" id="NF008354">
    <property type="entry name" value="PRK11143.1"/>
    <property type="match status" value="1"/>
</dbReference>
<dbReference type="PANTHER" id="PTHR43620:SF7">
    <property type="entry name" value="GLYCEROPHOSPHODIESTER PHOSPHODIESTERASE GDPD5-RELATED"/>
    <property type="match status" value="1"/>
</dbReference>
<dbReference type="SUPFAM" id="SSF51695">
    <property type="entry name" value="PLC-like phosphodiesterases"/>
    <property type="match status" value="1"/>
</dbReference>
<proteinExistence type="inferred from homology"/>
<feature type="chain" id="PRO_5013331721" description="glycerophosphodiester phosphodiesterase" evidence="7">
    <location>
        <begin position="29"/>
        <end position="348"/>
    </location>
</feature>
<dbReference type="EC" id="3.1.4.46" evidence="2"/>
<reference evidence="9" key="2">
    <citation type="journal article" date="2018" name="ISME J.">
        <title>A dynamic microbial community with high functional redundancy inhabits the cold, oxic subseafloor aquifer.</title>
        <authorList>
            <person name="Tully B.J."/>
            <person name="Wheat C.G."/>
            <person name="Glazer B.T."/>
            <person name="Huber J.A."/>
        </authorList>
    </citation>
    <scope>NUCLEOTIDE SEQUENCE</scope>
    <source>
        <strain evidence="9">NORP83</strain>
    </source>
</reference>
<comment type="caution">
    <text evidence="9">The sequence shown here is derived from an EMBL/GenBank/DDBJ whole genome shotgun (WGS) entry which is preliminary data.</text>
</comment>
<dbReference type="Gene3D" id="3.20.20.190">
    <property type="entry name" value="Phosphatidylinositol (PI) phosphodiesterase"/>
    <property type="match status" value="1"/>
</dbReference>
<evidence type="ECO:0000256" key="1">
    <source>
        <dbReference type="ARBA" id="ARBA00007277"/>
    </source>
</evidence>
<feature type="domain" description="GP-PDE" evidence="8">
    <location>
        <begin position="35"/>
        <end position="344"/>
    </location>
</feature>
<evidence type="ECO:0000256" key="3">
    <source>
        <dbReference type="ARBA" id="ARBA00022729"/>
    </source>
</evidence>
<keyword evidence="4" id="KW-0319">Glycerol metabolism</keyword>
<dbReference type="GO" id="GO:0008889">
    <property type="term" value="F:glycerophosphodiester phosphodiesterase activity"/>
    <property type="evidence" value="ECO:0007669"/>
    <property type="project" value="UniProtKB-EC"/>
</dbReference>
<reference key="1">
    <citation type="submission" date="2017-08" db="EMBL/GenBank/DDBJ databases">
        <title>A dynamic microbial community with high functional redundancy inhabits the cold, oxic subseafloor aquifer.</title>
        <authorList>
            <person name="Tully B.J."/>
            <person name="Wheat C.G."/>
            <person name="Glazer B.T."/>
            <person name="Huber J.A."/>
        </authorList>
    </citation>
    <scope>NUCLEOTIDE SEQUENCE [LARGE SCALE GENOMIC DNA]</scope>
</reference>
<dbReference type="GO" id="GO:0006071">
    <property type="term" value="P:glycerol metabolic process"/>
    <property type="evidence" value="ECO:0007669"/>
    <property type="project" value="UniProtKB-KW"/>
</dbReference>
<gene>
    <name evidence="9" type="ORF">COB13_09020</name>
</gene>
<dbReference type="AlphaFoldDB" id="A0A2A4Z1W7"/>
<dbReference type="CDD" id="cd08600">
    <property type="entry name" value="GDPD_EcGlpQ_like"/>
    <property type="match status" value="1"/>
</dbReference>
<dbReference type="PANTHER" id="PTHR43620">
    <property type="entry name" value="GLYCEROPHOSPHORYL DIESTER PHOSPHODIESTERASE"/>
    <property type="match status" value="1"/>
</dbReference>
<sequence>MFKLTPNFKKLAVVFALSQIISAQSILAAETMHDKLVVAHRGAPAYLPEHSLASKTLAYGMGADYLEQDIVLTKDNVPVILHDHYLDTVTNVAQVFKARAREDGRYYAIDFTLAEIKSLNLTERFNRETGEAIYAGRFPLWKSAFKVPTLVEEIELIQGLNKSTGKNVGIYPEIKAPAFHLAEGKDISKIVIEILAEYGYDDKDDAIYLQCFDWNETQRIRNELGYKGKLVQLLAENSWGESPDVDYDYLKTAEGLAAIAKVADGIGPWMTQIVPEFDSNGKPVITDLVKNAHANGLQIHPYTFRQDSLPKWAKTQEETMQLFLYDIGVDGLFTDFTDVAVKFIENHQ</sequence>
<keyword evidence="3 7" id="KW-0732">Signal</keyword>
<dbReference type="InterPro" id="IPR017946">
    <property type="entry name" value="PLC-like_Pdiesterase_TIM-brl"/>
</dbReference>
<evidence type="ECO:0000256" key="7">
    <source>
        <dbReference type="SAM" id="SignalP"/>
    </source>
</evidence>
<evidence type="ECO:0000256" key="5">
    <source>
        <dbReference type="ARBA" id="ARBA00022801"/>
    </source>
</evidence>
<dbReference type="EMBL" id="NVUS01000010">
    <property type="protein sequence ID" value="PCJ00740.1"/>
    <property type="molecule type" value="Genomic_DNA"/>
</dbReference>
<evidence type="ECO:0000256" key="6">
    <source>
        <dbReference type="ARBA" id="ARBA00047512"/>
    </source>
</evidence>
<dbReference type="InterPro" id="IPR030395">
    <property type="entry name" value="GP_PDE_dom"/>
</dbReference>
<feature type="signal peptide" evidence="7">
    <location>
        <begin position="1"/>
        <end position="28"/>
    </location>
</feature>